<gene>
    <name evidence="1" type="ORF">AEA09_01530</name>
</gene>
<evidence type="ECO:0008006" key="3">
    <source>
        <dbReference type="Google" id="ProtNLM"/>
    </source>
</evidence>
<comment type="caution">
    <text evidence="1">The sequence shown here is derived from an EMBL/GenBank/DDBJ whole genome shotgun (WGS) entry which is preliminary data.</text>
</comment>
<sequence>MEFDTPEGLEAQIRLVVLTATKEAIEQSQKQLTSKEYFTIKEACEYINVSFATFSKFRTLGLHVIEIDGVKRVNKKVINEFLENHSF</sequence>
<organism evidence="1 2">
    <name type="scientific">Lysinibacillus contaminans</name>
    <dbReference type="NCBI Taxonomy" id="1293441"/>
    <lineage>
        <taxon>Bacteria</taxon>
        <taxon>Bacillati</taxon>
        <taxon>Bacillota</taxon>
        <taxon>Bacilli</taxon>
        <taxon>Bacillales</taxon>
        <taxon>Bacillaceae</taxon>
        <taxon>Lysinibacillus</taxon>
    </lineage>
</organism>
<evidence type="ECO:0000313" key="1">
    <source>
        <dbReference type="EMBL" id="KOS71822.1"/>
    </source>
</evidence>
<dbReference type="EMBL" id="LGRV01000001">
    <property type="protein sequence ID" value="KOS71822.1"/>
    <property type="molecule type" value="Genomic_DNA"/>
</dbReference>
<reference evidence="2" key="1">
    <citation type="submission" date="2015-07" db="EMBL/GenBank/DDBJ databases">
        <title>Fjat-14205 dsm 2895.</title>
        <authorList>
            <person name="Liu B."/>
            <person name="Wang J."/>
            <person name="Zhu Y."/>
            <person name="Liu G."/>
            <person name="Chen Q."/>
            <person name="Chen Z."/>
            <person name="Lan J."/>
            <person name="Che J."/>
            <person name="Ge C."/>
            <person name="Shi H."/>
            <person name="Pan Z."/>
            <person name="Liu X."/>
        </authorList>
    </citation>
    <scope>NUCLEOTIDE SEQUENCE [LARGE SCALE GENOMIC DNA]</scope>
    <source>
        <strain evidence="2">DSM 25560</strain>
    </source>
</reference>
<evidence type="ECO:0000313" key="2">
    <source>
        <dbReference type="Proteomes" id="UP000050668"/>
    </source>
</evidence>
<dbReference type="Proteomes" id="UP000050668">
    <property type="component" value="Unassembled WGS sequence"/>
</dbReference>
<proteinExistence type="predicted"/>
<keyword evidence="2" id="KW-1185">Reference proteome</keyword>
<protein>
    <recommendedName>
        <fullName evidence="3">Helix-turn-helix domain-containing protein</fullName>
    </recommendedName>
</protein>
<accession>A0ABR5K5W1</accession>
<name>A0ABR5K5W1_9BACI</name>